<proteinExistence type="predicted"/>
<sequence length="140" mass="15723">MLNLELELGDWATWVGSIGTIGAFVVAFWQIHRERSARKTKEKLETWMRRREHVDRVSAWIHDAALHVNNDSGHPIHDVVVKGGDREIWTATQLPPGTHRDETVDGPGHGTVHLEFTDVRGDRWSRVPGGVPELLGRGVA</sequence>
<reference evidence="2 3" key="1">
    <citation type="journal article" date="2023" name="Virus Evol.">
        <title>Computational host range prediction-The good, the bad, and the ugly.</title>
        <authorList>
            <person name="Howell A.A."/>
            <person name="Versoza C.J."/>
            <person name="Pfeifer S.P."/>
        </authorList>
    </citation>
    <scope>NUCLEOTIDE SEQUENCE [LARGE SCALE GENOMIC DNA]</scope>
    <source>
        <strain evidence="2 3">1610/1b</strain>
    </source>
</reference>
<dbReference type="Proteomes" id="UP001479933">
    <property type="component" value="Chromosome"/>
</dbReference>
<protein>
    <submittedName>
        <fullName evidence="2">Uncharacterized protein</fullName>
    </submittedName>
</protein>
<dbReference type="RefSeq" id="WP_066167896.1">
    <property type="nucleotide sequence ID" value="NZ_CP136137.1"/>
</dbReference>
<organism evidence="2 3">
    <name type="scientific">Gordonia hydrophobica</name>
    <dbReference type="NCBI Taxonomy" id="40516"/>
    <lineage>
        <taxon>Bacteria</taxon>
        <taxon>Bacillati</taxon>
        <taxon>Actinomycetota</taxon>
        <taxon>Actinomycetes</taxon>
        <taxon>Mycobacteriales</taxon>
        <taxon>Gordoniaceae</taxon>
        <taxon>Gordonia</taxon>
    </lineage>
</organism>
<feature type="transmembrane region" description="Helical" evidence="1">
    <location>
        <begin position="12"/>
        <end position="31"/>
    </location>
</feature>
<keyword evidence="1" id="KW-1133">Transmembrane helix</keyword>
<name>A0ABZ2U0J1_9ACTN</name>
<gene>
    <name evidence="2" type="ORF">RVF87_19865</name>
</gene>
<evidence type="ECO:0000256" key="1">
    <source>
        <dbReference type="SAM" id="Phobius"/>
    </source>
</evidence>
<accession>A0ABZ2U0J1</accession>
<keyword evidence="1" id="KW-0812">Transmembrane</keyword>
<evidence type="ECO:0000313" key="2">
    <source>
        <dbReference type="EMBL" id="WYY07228.1"/>
    </source>
</evidence>
<keyword evidence="3" id="KW-1185">Reference proteome</keyword>
<evidence type="ECO:0000313" key="3">
    <source>
        <dbReference type="Proteomes" id="UP001479933"/>
    </source>
</evidence>
<keyword evidence="1" id="KW-0472">Membrane</keyword>
<dbReference type="EMBL" id="CP136137">
    <property type="protein sequence ID" value="WYY07228.1"/>
    <property type="molecule type" value="Genomic_DNA"/>
</dbReference>